<proteinExistence type="inferred from homology"/>
<dbReference type="GO" id="GO:0042274">
    <property type="term" value="P:ribosomal small subunit biogenesis"/>
    <property type="evidence" value="ECO:0007669"/>
    <property type="project" value="InterPro"/>
</dbReference>
<protein>
    <submittedName>
        <fullName evidence="3">Low temperature viability protein</fullName>
    </submittedName>
</protein>
<dbReference type="FunCoup" id="A0A165F9D0">
    <property type="interactions" value="338"/>
</dbReference>
<evidence type="ECO:0000313" key="4">
    <source>
        <dbReference type="Proteomes" id="UP000076871"/>
    </source>
</evidence>
<dbReference type="STRING" id="1314785.A0A165F9D0"/>
<evidence type="ECO:0000256" key="1">
    <source>
        <dbReference type="ARBA" id="ARBA00009078"/>
    </source>
</evidence>
<dbReference type="GO" id="GO:0005634">
    <property type="term" value="C:nucleus"/>
    <property type="evidence" value="ECO:0007669"/>
    <property type="project" value="TreeGrafter"/>
</dbReference>
<feature type="compositionally biased region" description="Basic and acidic residues" evidence="2">
    <location>
        <begin position="489"/>
        <end position="519"/>
    </location>
</feature>
<dbReference type="GO" id="GO:0030688">
    <property type="term" value="C:preribosome, small subunit precursor"/>
    <property type="evidence" value="ECO:0007669"/>
    <property type="project" value="TreeGrafter"/>
</dbReference>
<dbReference type="AlphaFoldDB" id="A0A165F9D0"/>
<dbReference type="GeneID" id="63821171"/>
<comment type="similarity">
    <text evidence="1">Belongs to the LTV1 family.</text>
</comment>
<dbReference type="InParanoid" id="A0A165F9D0"/>
<reference evidence="3 4" key="1">
    <citation type="journal article" date="2016" name="Mol. Biol. Evol.">
        <title>Comparative Genomics of Early-Diverging Mushroom-Forming Fungi Provides Insights into the Origins of Lignocellulose Decay Capabilities.</title>
        <authorList>
            <person name="Nagy L.G."/>
            <person name="Riley R."/>
            <person name="Tritt A."/>
            <person name="Adam C."/>
            <person name="Daum C."/>
            <person name="Floudas D."/>
            <person name="Sun H."/>
            <person name="Yadav J.S."/>
            <person name="Pangilinan J."/>
            <person name="Larsson K.H."/>
            <person name="Matsuura K."/>
            <person name="Barry K."/>
            <person name="Labutti K."/>
            <person name="Kuo R."/>
            <person name="Ohm R.A."/>
            <person name="Bhattacharya S.S."/>
            <person name="Shirouzu T."/>
            <person name="Yoshinaga Y."/>
            <person name="Martin F.M."/>
            <person name="Grigoriev I.V."/>
            <person name="Hibbett D.S."/>
        </authorList>
    </citation>
    <scope>NUCLEOTIDE SEQUENCE [LARGE SCALE GENOMIC DNA]</scope>
    <source>
        <strain evidence="3 4">93-53</strain>
    </source>
</reference>
<evidence type="ECO:0000256" key="2">
    <source>
        <dbReference type="SAM" id="MobiDB-lite"/>
    </source>
</evidence>
<gene>
    <name evidence="3" type="ORF">LAESUDRAFT_648877</name>
</gene>
<dbReference type="GO" id="GO:0005829">
    <property type="term" value="C:cytosol"/>
    <property type="evidence" value="ECO:0007669"/>
    <property type="project" value="TreeGrafter"/>
</dbReference>
<feature type="region of interest" description="Disordered" evidence="2">
    <location>
        <begin position="250"/>
        <end position="294"/>
    </location>
</feature>
<name>A0A165F9D0_9APHY</name>
<organism evidence="3 4">
    <name type="scientific">Laetiporus sulphureus 93-53</name>
    <dbReference type="NCBI Taxonomy" id="1314785"/>
    <lineage>
        <taxon>Eukaryota</taxon>
        <taxon>Fungi</taxon>
        <taxon>Dikarya</taxon>
        <taxon>Basidiomycota</taxon>
        <taxon>Agaricomycotina</taxon>
        <taxon>Agaricomycetes</taxon>
        <taxon>Polyporales</taxon>
        <taxon>Laetiporus</taxon>
    </lineage>
</organism>
<feature type="region of interest" description="Disordered" evidence="2">
    <location>
        <begin position="433"/>
        <end position="544"/>
    </location>
</feature>
<feature type="compositionally biased region" description="Low complexity" evidence="2">
    <location>
        <begin position="285"/>
        <end position="294"/>
    </location>
</feature>
<dbReference type="Pfam" id="PF04180">
    <property type="entry name" value="LTV"/>
    <property type="match status" value="1"/>
</dbReference>
<dbReference type="PANTHER" id="PTHR21531:SF0">
    <property type="entry name" value="PROTEIN LTV1 HOMOLOG"/>
    <property type="match status" value="1"/>
</dbReference>
<evidence type="ECO:0000313" key="3">
    <source>
        <dbReference type="EMBL" id="KZT08629.1"/>
    </source>
</evidence>
<dbReference type="OrthoDB" id="5852896at2759"/>
<dbReference type="RefSeq" id="XP_040766369.1">
    <property type="nucleotide sequence ID" value="XM_040904141.1"/>
</dbReference>
<dbReference type="InterPro" id="IPR007307">
    <property type="entry name" value="Ltv1"/>
</dbReference>
<feature type="compositionally biased region" description="Acidic residues" evidence="2">
    <location>
        <begin position="318"/>
        <end position="334"/>
    </location>
</feature>
<dbReference type="GO" id="GO:0000056">
    <property type="term" value="P:ribosomal small subunit export from nucleus"/>
    <property type="evidence" value="ECO:0007669"/>
    <property type="project" value="TreeGrafter"/>
</dbReference>
<sequence>MPTKSIFRQPGARHFQLVHRSQRDPLVHDPEASQHVLKAFERGNVAKGKSRAELEQILSPSDLAHDTERENIGEAALYGVYYDDTEYNYMQHLRPVGMQEDGVDSVLVEALSKPKGKAKEPITLIDLPPEVLPSTSEVPRNYEAEESIPSSIARFNPELDPHLRQVLEALEDDAFVDDDLDDDFFGDLVADGELAPDGHLEFEFTDEGIEDGHDEADARDEADSDLDDAERTGWEARFAHFKQAQKNGLRSAGSDVDASSEGGDTIGALPQISVIGGKKRRKGTSDASGYSMSSSSMFRNEGLTLIDEQFDKIQKEYDSEEDEETHTLSDDSDGAPELITSREDFDAMMNEFLENYEIFGGKMRPALAGATGTEKLDTIRKALGGVRLREENEENEEDDILMPLDIDEKKDRWDCETILSTYSVLENHPRLIRARQDRPVPKIPLHPKTGLPLTEDSKSAPRHRIDRSDSLESDSDDDIRPRCVTVSRPKNESKEDKQTRKQAIKAERQLRRADKKATKEQFSTEVKRQNRVLLNKERNKGRKL</sequence>
<accession>A0A165F9D0</accession>
<dbReference type="EMBL" id="KV427614">
    <property type="protein sequence ID" value="KZT08629.1"/>
    <property type="molecule type" value="Genomic_DNA"/>
</dbReference>
<dbReference type="PANTHER" id="PTHR21531">
    <property type="entry name" value="LOW-TEMPERATURE VIABILITY PROTEIN LTV1-RELATED"/>
    <property type="match status" value="1"/>
</dbReference>
<feature type="region of interest" description="Disordered" evidence="2">
    <location>
        <begin position="316"/>
        <end position="337"/>
    </location>
</feature>
<keyword evidence="4" id="KW-1185">Reference proteome</keyword>
<dbReference type="Proteomes" id="UP000076871">
    <property type="component" value="Unassembled WGS sequence"/>
</dbReference>